<dbReference type="Proteomes" id="UP000285794">
    <property type="component" value="Unassembled WGS sequence"/>
</dbReference>
<accession>A0A425XYN3</accession>
<gene>
    <name evidence="1" type="ORF">DWB61_14015</name>
</gene>
<evidence type="ECO:0000313" key="1">
    <source>
        <dbReference type="EMBL" id="RRG19858.1"/>
    </source>
</evidence>
<dbReference type="OrthoDB" id="1438404at2"/>
<sequence>MKIITSVLILFLGFSSCDASKNVTSKCEVQNPLEDVAWLKELKESLKDSDVGKTIYQASYKNETVFYVMITDPRVRLAFGVTLWDCEGKVIREFKSGESEDYEKLVTNRIVLYQHVPSEKE</sequence>
<proteinExistence type="predicted"/>
<reference evidence="1 2" key="1">
    <citation type="submission" date="2018-07" db="EMBL/GenBank/DDBJ databases">
        <title>Draft genome sequence of Ancylomarina sp. M1P.</title>
        <authorList>
            <person name="Yadav S."/>
            <person name="Villanueva L."/>
            <person name="Damste J.S.S."/>
        </authorList>
    </citation>
    <scope>NUCLEOTIDE SEQUENCE [LARGE SCALE GENOMIC DNA]</scope>
    <source>
        <strain evidence="1 2">M1P</strain>
    </source>
</reference>
<organism evidence="1 2">
    <name type="scientific">Ancylomarina euxinus</name>
    <dbReference type="NCBI Taxonomy" id="2283627"/>
    <lineage>
        <taxon>Bacteria</taxon>
        <taxon>Pseudomonadati</taxon>
        <taxon>Bacteroidota</taxon>
        <taxon>Bacteroidia</taxon>
        <taxon>Marinilabiliales</taxon>
        <taxon>Marinifilaceae</taxon>
        <taxon>Ancylomarina</taxon>
    </lineage>
</organism>
<evidence type="ECO:0008006" key="3">
    <source>
        <dbReference type="Google" id="ProtNLM"/>
    </source>
</evidence>
<keyword evidence="2" id="KW-1185">Reference proteome</keyword>
<dbReference type="PROSITE" id="PS51257">
    <property type="entry name" value="PROKAR_LIPOPROTEIN"/>
    <property type="match status" value="1"/>
</dbReference>
<dbReference type="RefSeq" id="WP_125031514.1">
    <property type="nucleotide sequence ID" value="NZ_JAPXVP010000014.1"/>
</dbReference>
<protein>
    <recommendedName>
        <fullName evidence="3">Lipoprotein</fullName>
    </recommendedName>
</protein>
<evidence type="ECO:0000313" key="2">
    <source>
        <dbReference type="Proteomes" id="UP000285794"/>
    </source>
</evidence>
<name>A0A425XYN3_9BACT</name>
<dbReference type="EMBL" id="QQWG01000016">
    <property type="protein sequence ID" value="RRG19858.1"/>
    <property type="molecule type" value="Genomic_DNA"/>
</dbReference>
<comment type="caution">
    <text evidence="1">The sequence shown here is derived from an EMBL/GenBank/DDBJ whole genome shotgun (WGS) entry which is preliminary data.</text>
</comment>
<dbReference type="AlphaFoldDB" id="A0A425XYN3"/>